<dbReference type="AlphaFoldDB" id="A0A5S5DKL6"/>
<evidence type="ECO:0000256" key="2">
    <source>
        <dbReference type="ARBA" id="ARBA00022729"/>
    </source>
</evidence>
<dbReference type="PANTHER" id="PTHR35089">
    <property type="entry name" value="CHAPERONE PROTEIN SKP"/>
    <property type="match status" value="1"/>
</dbReference>
<dbReference type="InterPro" id="IPR005632">
    <property type="entry name" value="Chaperone_Skp"/>
</dbReference>
<evidence type="ECO:0000256" key="3">
    <source>
        <dbReference type="SAM" id="Coils"/>
    </source>
</evidence>
<organism evidence="5 6">
    <name type="scientific">Sphingobacterium allocomposti</name>
    <dbReference type="NCBI Taxonomy" id="415956"/>
    <lineage>
        <taxon>Bacteria</taxon>
        <taxon>Pseudomonadati</taxon>
        <taxon>Bacteroidota</taxon>
        <taxon>Sphingobacteriia</taxon>
        <taxon>Sphingobacteriales</taxon>
        <taxon>Sphingobacteriaceae</taxon>
        <taxon>Sphingobacterium</taxon>
    </lineage>
</organism>
<comment type="caution">
    <text evidence="5">The sequence shown here is derived from an EMBL/GenBank/DDBJ whole genome shotgun (WGS) entry which is preliminary data.</text>
</comment>
<proteinExistence type="inferred from homology"/>
<feature type="coiled-coil region" evidence="3">
    <location>
        <begin position="73"/>
        <end position="133"/>
    </location>
</feature>
<dbReference type="Pfam" id="PF03938">
    <property type="entry name" value="OmpH"/>
    <property type="match status" value="1"/>
</dbReference>
<comment type="similarity">
    <text evidence="1">Belongs to the Skp family.</text>
</comment>
<reference evidence="5 6" key="1">
    <citation type="submission" date="2019-07" db="EMBL/GenBank/DDBJ databases">
        <title>Genomic Encyclopedia of Archaeal and Bacterial Type Strains, Phase II (KMG-II): from individual species to whole genera.</title>
        <authorList>
            <person name="Goeker M."/>
        </authorList>
    </citation>
    <scope>NUCLEOTIDE SEQUENCE [LARGE SCALE GENOMIC DNA]</scope>
    <source>
        <strain evidence="5 6">DSM 18850</strain>
    </source>
</reference>
<feature type="signal peptide" evidence="4">
    <location>
        <begin position="1"/>
        <end position="28"/>
    </location>
</feature>
<accession>A0A5S5DKL6</accession>
<dbReference type="RefSeq" id="WP_148908279.1">
    <property type="nucleotide sequence ID" value="NZ_VNHX01000007.1"/>
</dbReference>
<gene>
    <name evidence="5" type="ORF">BC792_10753</name>
</gene>
<dbReference type="SUPFAM" id="SSF111384">
    <property type="entry name" value="OmpH-like"/>
    <property type="match status" value="1"/>
</dbReference>
<dbReference type="PANTHER" id="PTHR35089:SF1">
    <property type="entry name" value="CHAPERONE PROTEIN SKP"/>
    <property type="match status" value="1"/>
</dbReference>
<dbReference type="Gene3D" id="3.30.910.20">
    <property type="entry name" value="Skp domain"/>
    <property type="match status" value="1"/>
</dbReference>
<dbReference type="OrthoDB" id="1493259at2"/>
<dbReference type="SMART" id="SM00935">
    <property type="entry name" value="OmpH"/>
    <property type="match status" value="1"/>
</dbReference>
<keyword evidence="6" id="KW-1185">Reference proteome</keyword>
<evidence type="ECO:0000256" key="1">
    <source>
        <dbReference type="ARBA" id="ARBA00009091"/>
    </source>
</evidence>
<dbReference type="PROSITE" id="PS51257">
    <property type="entry name" value="PROKAR_LIPOPROTEIN"/>
    <property type="match status" value="1"/>
</dbReference>
<dbReference type="GO" id="GO:0005829">
    <property type="term" value="C:cytosol"/>
    <property type="evidence" value="ECO:0007669"/>
    <property type="project" value="TreeGrafter"/>
</dbReference>
<dbReference type="InterPro" id="IPR024930">
    <property type="entry name" value="Skp_dom_sf"/>
</dbReference>
<dbReference type="EMBL" id="VNHX01000007">
    <property type="protein sequence ID" value="TYP96154.1"/>
    <property type="molecule type" value="Genomic_DNA"/>
</dbReference>
<evidence type="ECO:0000313" key="5">
    <source>
        <dbReference type="EMBL" id="TYP96154.1"/>
    </source>
</evidence>
<name>A0A5S5DKL6_9SPHI</name>
<dbReference type="GO" id="GO:0051082">
    <property type="term" value="F:unfolded protein binding"/>
    <property type="evidence" value="ECO:0007669"/>
    <property type="project" value="InterPro"/>
</dbReference>
<evidence type="ECO:0000256" key="4">
    <source>
        <dbReference type="SAM" id="SignalP"/>
    </source>
</evidence>
<evidence type="ECO:0000313" key="6">
    <source>
        <dbReference type="Proteomes" id="UP000325105"/>
    </source>
</evidence>
<keyword evidence="2 4" id="KW-0732">Signal</keyword>
<dbReference type="GO" id="GO:0050821">
    <property type="term" value="P:protein stabilization"/>
    <property type="evidence" value="ECO:0007669"/>
    <property type="project" value="TreeGrafter"/>
</dbReference>
<dbReference type="Proteomes" id="UP000325105">
    <property type="component" value="Unassembled WGS sequence"/>
</dbReference>
<feature type="chain" id="PRO_5024301869" evidence="4">
    <location>
        <begin position="29"/>
        <end position="209"/>
    </location>
</feature>
<keyword evidence="3" id="KW-0175">Coiled coil</keyword>
<protein>
    <submittedName>
        <fullName evidence="5">Periplasmic chaperone for outer membrane proteins Skp</fullName>
    </submittedName>
</protein>
<sequence>MNKLFPTLSKVSLGLVLAVAAVSCNQNAKTAGNNTASSDSTLASTASAQKEEKIVYVNSDTLSEKYEYFKDIRAKLEAKVKKAQSDLQSKGQAFQREVAEYQQKAATMSASERQATEEKLARKQDELGRLDQNASASIAQDESTEFNNVYNTITEYLKKHAEENGYTLVLTYSKSNPTVLYVDKKLDITAQVIDALNKEYKEKKAKEKK</sequence>